<dbReference type="STRING" id="1121881.SAMN02745225_00538"/>
<feature type="compositionally biased region" description="Basic residues" evidence="4">
    <location>
        <begin position="1"/>
        <end position="10"/>
    </location>
</feature>
<dbReference type="Pfam" id="PF01668">
    <property type="entry name" value="SmpB"/>
    <property type="match status" value="1"/>
</dbReference>
<sequence length="169" mass="19231">MSSKHKKKKVLHDASNNKTVATNRKARHDYEILETFEAGIVLQGSEVKSLRLGKAQLRDSYGKVEQGELFAYNVNISPYEYGVGFGAHNPERPKKLLLHKGEIERLRGKVDQDGLTLVPLSIYFKSGKAKMEIALAKGRKTYDKRHELAKRDAEMEMRKLSKRYGVQIS</sequence>
<evidence type="ECO:0000313" key="5">
    <source>
        <dbReference type="EMBL" id="SHE40467.1"/>
    </source>
</evidence>
<comment type="similarity">
    <text evidence="3">Belongs to the SmpB family.</text>
</comment>
<dbReference type="GO" id="GO:0003723">
    <property type="term" value="F:RNA binding"/>
    <property type="evidence" value="ECO:0007669"/>
    <property type="project" value="UniProtKB-UniRule"/>
</dbReference>
<dbReference type="PANTHER" id="PTHR30308">
    <property type="entry name" value="TMRNA-BINDING COMPONENT OF TRANS-TRANSLATION TAGGING COMPLEX"/>
    <property type="match status" value="1"/>
</dbReference>
<dbReference type="GO" id="GO:0070930">
    <property type="term" value="P:trans-translation-dependent protein tagging"/>
    <property type="evidence" value="ECO:0007669"/>
    <property type="project" value="TreeGrafter"/>
</dbReference>
<dbReference type="Gene3D" id="2.40.280.10">
    <property type="match status" value="1"/>
</dbReference>
<name>A0A1M4T881_9ACTN</name>
<evidence type="ECO:0000256" key="1">
    <source>
        <dbReference type="ARBA" id="ARBA00022490"/>
    </source>
</evidence>
<evidence type="ECO:0000256" key="4">
    <source>
        <dbReference type="SAM" id="MobiDB-lite"/>
    </source>
</evidence>
<dbReference type="OrthoDB" id="9805462at2"/>
<dbReference type="InterPro" id="IPR020081">
    <property type="entry name" value="SsrA-bd_prot_CS"/>
</dbReference>
<dbReference type="HAMAP" id="MF_00023">
    <property type="entry name" value="SmpB"/>
    <property type="match status" value="1"/>
</dbReference>
<dbReference type="EMBL" id="FQUL01000004">
    <property type="protein sequence ID" value="SHE40467.1"/>
    <property type="molecule type" value="Genomic_DNA"/>
</dbReference>
<evidence type="ECO:0000256" key="2">
    <source>
        <dbReference type="ARBA" id="ARBA00022884"/>
    </source>
</evidence>
<keyword evidence="2 3" id="KW-0694">RNA-binding</keyword>
<dbReference type="InterPro" id="IPR023620">
    <property type="entry name" value="SmpB"/>
</dbReference>
<gene>
    <name evidence="3" type="primary">smpB</name>
    <name evidence="5" type="ORF">SAMN02745225_00538</name>
</gene>
<proteinExistence type="inferred from homology"/>
<comment type="subcellular location">
    <subcellularLocation>
        <location evidence="3">Cytoplasm</location>
    </subcellularLocation>
    <text evidence="3">The tmRNA-SmpB complex associates with stalled 70S ribosomes.</text>
</comment>
<dbReference type="GO" id="GO:0070929">
    <property type="term" value="P:trans-translation"/>
    <property type="evidence" value="ECO:0007669"/>
    <property type="project" value="UniProtKB-UniRule"/>
</dbReference>
<dbReference type="InterPro" id="IPR000037">
    <property type="entry name" value="SsrA-bd_prot"/>
</dbReference>
<keyword evidence="6" id="KW-1185">Reference proteome</keyword>
<comment type="function">
    <text evidence="3">Required for rescue of stalled ribosomes mediated by trans-translation. Binds to transfer-messenger RNA (tmRNA), required for stable association of tmRNA with ribosomes. tmRNA and SmpB together mimic tRNA shape, replacing the anticodon stem-loop with SmpB. tmRNA is encoded by the ssrA gene; the 2 termini fold to resemble tRNA(Ala) and it encodes a 'tag peptide', a short internal open reading frame. During trans-translation Ala-aminoacylated tmRNA acts like a tRNA, entering the A-site of stalled ribosomes, displacing the stalled mRNA. The ribosome then switches to translate the ORF on the tmRNA; the nascent peptide is terminated with the 'tag peptide' encoded by the tmRNA and targeted for degradation. The ribosome is freed to recommence translation, which seems to be the essential function of trans-translation.</text>
</comment>
<accession>A0A1M4T881</accession>
<feature type="region of interest" description="Disordered" evidence="4">
    <location>
        <begin position="1"/>
        <end position="22"/>
    </location>
</feature>
<dbReference type="PROSITE" id="PS01317">
    <property type="entry name" value="SSRP"/>
    <property type="match status" value="1"/>
</dbReference>
<keyword evidence="1 3" id="KW-0963">Cytoplasm</keyword>
<evidence type="ECO:0000313" key="6">
    <source>
        <dbReference type="Proteomes" id="UP000184295"/>
    </source>
</evidence>
<dbReference type="AlphaFoldDB" id="A0A1M4T881"/>
<organism evidence="5 6">
    <name type="scientific">Ferrithrix thermotolerans DSM 19514</name>
    <dbReference type="NCBI Taxonomy" id="1121881"/>
    <lineage>
        <taxon>Bacteria</taxon>
        <taxon>Bacillati</taxon>
        <taxon>Actinomycetota</taxon>
        <taxon>Acidimicrobiia</taxon>
        <taxon>Acidimicrobiales</taxon>
        <taxon>Acidimicrobiaceae</taxon>
        <taxon>Ferrithrix</taxon>
    </lineage>
</organism>
<protein>
    <recommendedName>
        <fullName evidence="3">SsrA-binding protein</fullName>
    </recommendedName>
    <alternativeName>
        <fullName evidence="3">Small protein B</fullName>
    </alternativeName>
</protein>
<dbReference type="CDD" id="cd09294">
    <property type="entry name" value="SmpB"/>
    <property type="match status" value="1"/>
</dbReference>
<dbReference type="PANTHER" id="PTHR30308:SF2">
    <property type="entry name" value="SSRA-BINDING PROTEIN"/>
    <property type="match status" value="1"/>
</dbReference>
<dbReference type="NCBIfam" id="TIGR00086">
    <property type="entry name" value="smpB"/>
    <property type="match status" value="1"/>
</dbReference>
<evidence type="ECO:0000256" key="3">
    <source>
        <dbReference type="HAMAP-Rule" id="MF_00023"/>
    </source>
</evidence>
<dbReference type="GO" id="GO:0005829">
    <property type="term" value="C:cytosol"/>
    <property type="evidence" value="ECO:0007669"/>
    <property type="project" value="TreeGrafter"/>
</dbReference>
<dbReference type="RefSeq" id="WP_072788489.1">
    <property type="nucleotide sequence ID" value="NZ_FQUL01000004.1"/>
</dbReference>
<dbReference type="Proteomes" id="UP000184295">
    <property type="component" value="Unassembled WGS sequence"/>
</dbReference>
<reference evidence="6" key="1">
    <citation type="submission" date="2016-11" db="EMBL/GenBank/DDBJ databases">
        <authorList>
            <person name="Varghese N."/>
            <person name="Submissions S."/>
        </authorList>
    </citation>
    <scope>NUCLEOTIDE SEQUENCE [LARGE SCALE GENOMIC DNA]</scope>
    <source>
        <strain evidence="6">DSM 19514</strain>
    </source>
</reference>
<dbReference type="SUPFAM" id="SSF74982">
    <property type="entry name" value="Small protein B (SmpB)"/>
    <property type="match status" value="1"/>
</dbReference>
<dbReference type="NCBIfam" id="NF003843">
    <property type="entry name" value="PRK05422.1"/>
    <property type="match status" value="1"/>
</dbReference>